<name>A0ABR0BD00_PURLI</name>
<gene>
    <name evidence="1" type="ORF">Purlil1_13835</name>
</gene>
<organism evidence="1 2">
    <name type="scientific">Purpureocillium lilacinum</name>
    <name type="common">Paecilomyces lilacinus</name>
    <dbReference type="NCBI Taxonomy" id="33203"/>
    <lineage>
        <taxon>Eukaryota</taxon>
        <taxon>Fungi</taxon>
        <taxon>Dikarya</taxon>
        <taxon>Ascomycota</taxon>
        <taxon>Pezizomycotina</taxon>
        <taxon>Sordariomycetes</taxon>
        <taxon>Hypocreomycetidae</taxon>
        <taxon>Hypocreales</taxon>
        <taxon>Ophiocordycipitaceae</taxon>
        <taxon>Purpureocillium</taxon>
    </lineage>
</organism>
<sequence length="190" mass="21474">MLLSEAVKDDHDSLVQAYIWAASTTSDYDPLPARDIFMVKVASCCIREELALLPVLQQTLPNSCEKIERCRLCHLSIQQRLRRLNKLSSDDVEFGSELAALWVDLSAHIRELDSNDLPLLEDVMSAGDSESFARRYRESGAYAPDFTNATTTVKMSTMLVEDFLGWNLHTRQESLLQNTSQYSAKPECQP</sequence>
<evidence type="ECO:0000313" key="2">
    <source>
        <dbReference type="Proteomes" id="UP001287286"/>
    </source>
</evidence>
<dbReference type="EMBL" id="JAWRVI010000322">
    <property type="protein sequence ID" value="KAK4068315.1"/>
    <property type="molecule type" value="Genomic_DNA"/>
</dbReference>
<keyword evidence="2" id="KW-1185">Reference proteome</keyword>
<dbReference type="PANTHER" id="PTHR35585:SF1">
    <property type="entry name" value="HHE DOMAIN PROTEIN (AFU_ORTHOLOGUE AFUA_4G00730)"/>
    <property type="match status" value="1"/>
</dbReference>
<accession>A0ABR0BD00</accession>
<comment type="caution">
    <text evidence="1">The sequence shown here is derived from an EMBL/GenBank/DDBJ whole genome shotgun (WGS) entry which is preliminary data.</text>
</comment>
<dbReference type="Proteomes" id="UP001287286">
    <property type="component" value="Unassembled WGS sequence"/>
</dbReference>
<dbReference type="PANTHER" id="PTHR35585">
    <property type="entry name" value="HHE DOMAIN PROTEIN (AFU_ORTHOLOGUE AFUA_4G00730)"/>
    <property type="match status" value="1"/>
</dbReference>
<evidence type="ECO:0000313" key="1">
    <source>
        <dbReference type="EMBL" id="KAK4068315.1"/>
    </source>
</evidence>
<reference evidence="1 2" key="1">
    <citation type="journal article" date="2024" name="Microbiol. Resour. Announc.">
        <title>Genome annotations for the ascomycete fungi Trichoderma harzianum, Trichoderma aggressivum, and Purpureocillium lilacinum.</title>
        <authorList>
            <person name="Beijen E.P.W."/>
            <person name="Ohm R.A."/>
        </authorList>
    </citation>
    <scope>NUCLEOTIDE SEQUENCE [LARGE SCALE GENOMIC DNA]</scope>
    <source>
        <strain evidence="1 2">CBS 150709</strain>
    </source>
</reference>
<protein>
    <submittedName>
        <fullName evidence="1">Uncharacterized protein</fullName>
    </submittedName>
</protein>
<proteinExistence type="predicted"/>